<accession>A0A645AUE7</accession>
<protein>
    <submittedName>
        <fullName evidence="1">Uncharacterized protein</fullName>
    </submittedName>
</protein>
<dbReference type="AlphaFoldDB" id="A0A645AUE7"/>
<gene>
    <name evidence="1" type="ORF">SDC9_103554</name>
</gene>
<sequence>MHGLTFYHDVRITPFSPSKSSQIPFSKIHSTHKTYSAVNHHYLSVIPIVYFACKQREANFKKGPNLNACILHLFEKATRHMPAPHIIIYHSHLNSLACFINEHIAN</sequence>
<reference evidence="1" key="1">
    <citation type="submission" date="2019-08" db="EMBL/GenBank/DDBJ databases">
        <authorList>
            <person name="Kucharzyk K."/>
            <person name="Murdoch R.W."/>
            <person name="Higgins S."/>
            <person name="Loffler F."/>
        </authorList>
    </citation>
    <scope>NUCLEOTIDE SEQUENCE</scope>
</reference>
<organism evidence="1">
    <name type="scientific">bioreactor metagenome</name>
    <dbReference type="NCBI Taxonomy" id="1076179"/>
    <lineage>
        <taxon>unclassified sequences</taxon>
        <taxon>metagenomes</taxon>
        <taxon>ecological metagenomes</taxon>
    </lineage>
</organism>
<comment type="caution">
    <text evidence="1">The sequence shown here is derived from an EMBL/GenBank/DDBJ whole genome shotgun (WGS) entry which is preliminary data.</text>
</comment>
<name>A0A645AUE7_9ZZZZ</name>
<proteinExistence type="predicted"/>
<dbReference type="EMBL" id="VSSQ01015907">
    <property type="protein sequence ID" value="MPM56740.1"/>
    <property type="molecule type" value="Genomic_DNA"/>
</dbReference>
<evidence type="ECO:0000313" key="1">
    <source>
        <dbReference type="EMBL" id="MPM56740.1"/>
    </source>
</evidence>